<evidence type="ECO:0000313" key="1">
    <source>
        <dbReference type="EMBL" id="KAJ8122908.1"/>
    </source>
</evidence>
<gene>
    <name evidence="1" type="ORF">O1611_g9723</name>
</gene>
<dbReference type="EMBL" id="JAPUUL010003453">
    <property type="protein sequence ID" value="KAJ8122908.1"/>
    <property type="molecule type" value="Genomic_DNA"/>
</dbReference>
<comment type="caution">
    <text evidence="1">The sequence shown here is derived from an EMBL/GenBank/DDBJ whole genome shotgun (WGS) entry which is preliminary data.</text>
</comment>
<proteinExistence type="predicted"/>
<evidence type="ECO:0000313" key="2">
    <source>
        <dbReference type="Proteomes" id="UP001153332"/>
    </source>
</evidence>
<keyword evidence="2" id="KW-1185">Reference proteome</keyword>
<organism evidence="1 2">
    <name type="scientific">Lasiodiplodia mahajangana</name>
    <dbReference type="NCBI Taxonomy" id="1108764"/>
    <lineage>
        <taxon>Eukaryota</taxon>
        <taxon>Fungi</taxon>
        <taxon>Dikarya</taxon>
        <taxon>Ascomycota</taxon>
        <taxon>Pezizomycotina</taxon>
        <taxon>Dothideomycetes</taxon>
        <taxon>Dothideomycetes incertae sedis</taxon>
        <taxon>Botryosphaeriales</taxon>
        <taxon>Botryosphaeriaceae</taxon>
        <taxon>Lasiodiplodia</taxon>
    </lineage>
</organism>
<dbReference type="Proteomes" id="UP001153332">
    <property type="component" value="Unassembled WGS sequence"/>
</dbReference>
<accession>A0ACC2J6V5</accession>
<reference evidence="1" key="1">
    <citation type="submission" date="2022-12" db="EMBL/GenBank/DDBJ databases">
        <title>Genome Sequence of Lasiodiplodia mahajangana.</title>
        <authorList>
            <person name="Buettner E."/>
        </authorList>
    </citation>
    <scope>NUCLEOTIDE SEQUENCE</scope>
    <source>
        <strain evidence="1">VT137</strain>
    </source>
</reference>
<sequence>MHALSALFTLPLSLFPFLLAPVLADIPPSTNLTSYQAGALGDIPSQTFFSSPLRAPLYQINKLDVSEVDPTRFIFITGGYDGFGPSIVSSKDFSLIYADQNYSVAQATRTGMLHGEPVLTVFANDAVRIFNQSYDLLYAVTPQGDLKGERPDSHEALLTTNDTVVMVISRREAADLTPIGRDGVDWVTNNHIQEVDPTNNAVLFQFDLMSYFHVEDSFWPWQQKGPYSFSWAHDLWHVNSVEKTDEGDFLISSRHLHSIFLLDGVSGQVKWVMGGKRSQFKDVTVNGSAVFHWQHNARFTAPNRITLFDNQKVFNGFCKQGEETCSRGLEIEFDVASLTYWVVHEWYHPQGLISASRGGVNRTPKGNTLVAWGQNPMYTEYGPDGGLVMDVQRGQVLALDHGIVPVIAYRAWKADWVGMPRWPPSIAAATTEDGTKIYVSWNGATEVESYVLFTSNDITALNGNGSISYLSSRTGFETSFELSENRRYARIAALDRNGAILGYTMVVDTVTNASLDPGYAVVDLATSAAGDEGDEEEEVNRFGMVGPPAMMFVVVLIAVGIAASLTIMITCGVRNSVRWSHGTIRKCKKNAINLVTYLFRPDRWAHDRDDVACAYHEEREEEEFLIGEQGKRE</sequence>
<protein>
    <submittedName>
        <fullName evidence="1">Uncharacterized protein</fullName>
    </submittedName>
</protein>
<name>A0ACC2J6V5_9PEZI</name>